<dbReference type="KEGG" id="bbro:BAU06_21440"/>
<feature type="domain" description="TssC1 C-terminal" evidence="3">
    <location>
        <begin position="383"/>
        <end position="494"/>
    </location>
</feature>
<feature type="domain" description="TssC1 N-terminal" evidence="2">
    <location>
        <begin position="71"/>
        <end position="370"/>
    </location>
</feature>
<evidence type="ECO:0000313" key="4">
    <source>
        <dbReference type="EMBL" id="ANN68526.1"/>
    </source>
</evidence>
<organism evidence="5 7">
    <name type="scientific">Bordetella bronchialis</name>
    <dbReference type="NCBI Taxonomy" id="463025"/>
    <lineage>
        <taxon>Bacteria</taxon>
        <taxon>Pseudomonadati</taxon>
        <taxon>Pseudomonadota</taxon>
        <taxon>Betaproteobacteria</taxon>
        <taxon>Burkholderiales</taxon>
        <taxon>Alcaligenaceae</taxon>
        <taxon>Bordetella</taxon>
    </lineage>
</organism>
<evidence type="ECO:0000256" key="1">
    <source>
        <dbReference type="SAM" id="MobiDB-lite"/>
    </source>
</evidence>
<feature type="region of interest" description="Disordered" evidence="1">
    <location>
        <begin position="1"/>
        <end position="27"/>
    </location>
</feature>
<sequence>MSQESPQQQAGAAPQGEAQAGGSLIDQLIESTRVKPGDEAYSITRQGLEAFVAELLEPSRSQEKVSQGLIDEMIAGLDRKLCRQVDAIMHNEQFQKLESSWRSLKFLIDRTDFRENNRIEILNVSKEALLEDFEDASDITRSGLYKAVYTAEYGQFGGEPFGTIIGNYAFNPGGQDIKLLQSIASVAAMAHTPFIASAGPQFFGMDSFSDLPNLKDLSAIFEGPQYTKWNAFRQSEDARFVGLTMPNFLLRVPYGDDTVPSKKFRYNEDVTGGNKDFLWGNAAFAFASRLSDSFAQYRWSANIIGPQGGGTVGDLPIYNYEAMGETQTKIPTEVLISERREFELAEQGFIALTMRKNTDNAAFFSANSVQKPKFFGNNKEGKEAELNYKLGTQLPYIFIVSRLAHYIKVIQRENIGTWKERTDLESELNNWIRQYVADMDNPAPGVRSRRPLRQAEITVSDVEGDPGWYRVSLKVRPHFKYMGASFTLSLVGKLDKS</sequence>
<dbReference type="STRING" id="463025.BAU08_21975"/>
<keyword evidence="6" id="KW-1185">Reference proteome</keyword>
<reference evidence="6 7" key="1">
    <citation type="submission" date="2016-06" db="EMBL/GenBank/DDBJ databases">
        <title>Complete genome sequences of Bordetella bronchialis and Bordetella flabilis.</title>
        <authorList>
            <person name="LiPuma J.J."/>
            <person name="Spilker T."/>
        </authorList>
    </citation>
    <scope>NUCLEOTIDE SEQUENCE [LARGE SCALE GENOMIC DNA]</scope>
    <source>
        <strain evidence="5 7">AU17976</strain>
        <strain evidence="4 6">AU3182</strain>
    </source>
</reference>
<dbReference type="InterPro" id="IPR010269">
    <property type="entry name" value="T6SS_TssC-like"/>
</dbReference>
<evidence type="ECO:0000313" key="5">
    <source>
        <dbReference type="EMBL" id="ANN73667.1"/>
    </source>
</evidence>
<dbReference type="Pfam" id="PF18945">
    <property type="entry name" value="VipB_2"/>
    <property type="match status" value="1"/>
</dbReference>
<dbReference type="OrthoDB" id="9764000at2"/>
<dbReference type="Pfam" id="PF05943">
    <property type="entry name" value="VipB"/>
    <property type="match status" value="1"/>
</dbReference>
<name>A0A193FMX1_9BORD</name>
<proteinExistence type="predicted"/>
<gene>
    <name evidence="4" type="ORF">BAU06_21440</name>
    <name evidence="5" type="ORF">BAU08_21975</name>
</gene>
<evidence type="ECO:0000259" key="2">
    <source>
        <dbReference type="Pfam" id="PF05943"/>
    </source>
</evidence>
<dbReference type="NCBIfam" id="TIGR03355">
    <property type="entry name" value="VI_chp_2"/>
    <property type="match status" value="1"/>
</dbReference>
<protein>
    <submittedName>
        <fullName evidence="5">Type VI secretion protein</fullName>
    </submittedName>
</protein>
<dbReference type="AlphaFoldDB" id="A0A193FMX1"/>
<dbReference type="RefSeq" id="WP_066355216.1">
    <property type="nucleotide sequence ID" value="NZ_CBCSFJ010000011.1"/>
</dbReference>
<accession>A0A193FMX1</accession>
<dbReference type="Proteomes" id="UP000092213">
    <property type="component" value="Chromosome"/>
</dbReference>
<dbReference type="PANTHER" id="PTHR35565">
    <property type="entry name" value="CYTOPLASMIC PROTEIN-RELATED"/>
    <property type="match status" value="1"/>
</dbReference>
<evidence type="ECO:0000313" key="6">
    <source>
        <dbReference type="Proteomes" id="UP000091897"/>
    </source>
</evidence>
<evidence type="ECO:0000259" key="3">
    <source>
        <dbReference type="Pfam" id="PF18945"/>
    </source>
</evidence>
<dbReference type="PANTHER" id="PTHR35565:SF1">
    <property type="entry name" value="TYPE VI SECRETION SYSTEM CONTRACTILE SHEATH LARGE SUBUNIT"/>
    <property type="match status" value="1"/>
</dbReference>
<dbReference type="Proteomes" id="UP000091897">
    <property type="component" value="Chromosome"/>
</dbReference>
<feature type="compositionally biased region" description="Low complexity" evidence="1">
    <location>
        <begin position="1"/>
        <end position="22"/>
    </location>
</feature>
<evidence type="ECO:0000313" key="7">
    <source>
        <dbReference type="Proteomes" id="UP000092213"/>
    </source>
</evidence>
<dbReference type="InterPro" id="IPR044032">
    <property type="entry name" value="TssC1_C"/>
</dbReference>
<dbReference type="InterPro" id="IPR044031">
    <property type="entry name" value="TssC1_N"/>
</dbReference>
<dbReference type="EMBL" id="CP016170">
    <property type="protein sequence ID" value="ANN68526.1"/>
    <property type="molecule type" value="Genomic_DNA"/>
</dbReference>
<dbReference type="EMBL" id="CP016171">
    <property type="protein sequence ID" value="ANN73667.1"/>
    <property type="molecule type" value="Genomic_DNA"/>
</dbReference>